<evidence type="ECO:0000259" key="10">
    <source>
        <dbReference type="Pfam" id="PF00137"/>
    </source>
</evidence>
<dbReference type="SMR" id="A0A059FWC2"/>
<keyword evidence="7 9" id="KW-0472">Membrane</keyword>
<evidence type="ECO:0000256" key="1">
    <source>
        <dbReference type="ARBA" id="ARBA00004141"/>
    </source>
</evidence>
<name>A0A059FWC2_9PROT</name>
<dbReference type="Pfam" id="PF00137">
    <property type="entry name" value="ATP-synt_C"/>
    <property type="match status" value="1"/>
</dbReference>
<keyword evidence="9" id="KW-0813">Transport</keyword>
<gene>
    <name evidence="9" type="primary">atpE</name>
    <name evidence="11" type="ORF">HHI_06942</name>
</gene>
<evidence type="ECO:0000313" key="11">
    <source>
        <dbReference type="EMBL" id="KCZ94964.1"/>
    </source>
</evidence>
<dbReference type="GO" id="GO:0046933">
    <property type="term" value="F:proton-transporting ATP synthase activity, rotational mechanism"/>
    <property type="evidence" value="ECO:0007669"/>
    <property type="project" value="UniProtKB-UniRule"/>
</dbReference>
<keyword evidence="8 9" id="KW-0066">ATP synthesis</keyword>
<dbReference type="GO" id="GO:0045259">
    <property type="term" value="C:proton-transporting ATP synthase complex"/>
    <property type="evidence" value="ECO:0007669"/>
    <property type="project" value="UniProtKB-KW"/>
</dbReference>
<evidence type="ECO:0000256" key="7">
    <source>
        <dbReference type="ARBA" id="ARBA00023136"/>
    </source>
</evidence>
<accession>A0A059FWC2</accession>
<keyword evidence="12" id="KW-1185">Reference proteome</keyword>
<dbReference type="PANTHER" id="PTHR10031:SF0">
    <property type="entry name" value="ATPASE PROTEIN 9"/>
    <property type="match status" value="1"/>
</dbReference>
<keyword evidence="6 9" id="KW-0446">Lipid-binding</keyword>
<feature type="transmembrane region" description="Helical" evidence="9">
    <location>
        <begin position="12"/>
        <end position="33"/>
    </location>
</feature>
<dbReference type="InterPro" id="IPR000454">
    <property type="entry name" value="ATP_synth_F0_csu"/>
</dbReference>
<comment type="subcellular location">
    <subcellularLocation>
        <location evidence="9">Cell membrane</location>
        <topology evidence="9">Multi-pass membrane protein</topology>
    </subcellularLocation>
    <subcellularLocation>
        <location evidence="1">Membrane</location>
        <topology evidence="1">Multi-pass membrane protein</topology>
    </subcellularLocation>
</comment>
<comment type="similarity">
    <text evidence="2 9">Belongs to the ATPase C chain family.</text>
</comment>
<dbReference type="HAMAP" id="MF_01396">
    <property type="entry name" value="ATP_synth_c_bact"/>
    <property type="match status" value="1"/>
</dbReference>
<keyword evidence="9" id="KW-0375">Hydrogen ion transport</keyword>
<dbReference type="NCBIfam" id="NF005733">
    <property type="entry name" value="PRK07558.1"/>
    <property type="match status" value="1"/>
</dbReference>
<evidence type="ECO:0000256" key="5">
    <source>
        <dbReference type="ARBA" id="ARBA00022989"/>
    </source>
</evidence>
<evidence type="ECO:0000313" key="12">
    <source>
        <dbReference type="Proteomes" id="UP000025061"/>
    </source>
</evidence>
<keyword evidence="4 9" id="KW-0812">Transmembrane</keyword>
<feature type="domain" description="V-ATPase proteolipid subunit C-like" evidence="10">
    <location>
        <begin position="12"/>
        <end position="74"/>
    </location>
</feature>
<dbReference type="Gene3D" id="1.20.20.10">
    <property type="entry name" value="F1F0 ATP synthase subunit C"/>
    <property type="match status" value="1"/>
</dbReference>
<evidence type="ECO:0000256" key="6">
    <source>
        <dbReference type="ARBA" id="ARBA00023121"/>
    </source>
</evidence>
<dbReference type="SUPFAM" id="SSF81333">
    <property type="entry name" value="F1F0 ATP synthase subunit C"/>
    <property type="match status" value="1"/>
</dbReference>
<feature type="site" description="Reversibly protonated during proton transport" evidence="9">
    <location>
        <position position="61"/>
    </location>
</feature>
<dbReference type="InterPro" id="IPR035921">
    <property type="entry name" value="F/V-ATP_Csub_sf"/>
</dbReference>
<dbReference type="OrthoDB" id="9811093at2"/>
<dbReference type="PRINTS" id="PR00124">
    <property type="entry name" value="ATPASEC"/>
</dbReference>
<reference evidence="11 12" key="1">
    <citation type="submission" date="2013-04" db="EMBL/GenBank/DDBJ databases">
        <title>Hyphomonas hirschiana VP5 Genome Sequencing.</title>
        <authorList>
            <person name="Lai Q."/>
            <person name="Shao Z."/>
        </authorList>
    </citation>
    <scope>NUCLEOTIDE SEQUENCE [LARGE SCALE GENOMIC DNA]</scope>
    <source>
        <strain evidence="11 12">VP5</strain>
    </source>
</reference>
<protein>
    <recommendedName>
        <fullName evidence="9">ATP synthase subunit c</fullName>
    </recommendedName>
    <alternativeName>
        <fullName evidence="9">ATP synthase F(0) sector subunit c</fullName>
    </alternativeName>
    <alternativeName>
        <fullName evidence="9">F-type ATPase subunit c</fullName>
        <shortName evidence="9">F-ATPase subunit c</shortName>
    </alternativeName>
    <alternativeName>
        <fullName evidence="9">Lipid-binding protein</fullName>
    </alternativeName>
</protein>
<evidence type="ECO:0000256" key="8">
    <source>
        <dbReference type="ARBA" id="ARBA00023310"/>
    </source>
</evidence>
<evidence type="ECO:0000256" key="3">
    <source>
        <dbReference type="ARBA" id="ARBA00022547"/>
    </source>
</evidence>
<dbReference type="RefSeq" id="WP_011646921.1">
    <property type="nucleotide sequence ID" value="NZ_ARYI01000005.1"/>
</dbReference>
<comment type="caution">
    <text evidence="11">The sequence shown here is derived from an EMBL/GenBank/DDBJ whole genome shotgun (WGS) entry which is preliminary data.</text>
</comment>
<comment type="function">
    <text evidence="9">Key component of the F(0) channel; it plays a direct role in translocation across the membrane. A homomeric c-ring of between 10-14 subunits forms the central stalk rotor element with the F(1) delta and epsilon subunits.</text>
</comment>
<organism evidence="11 12">
    <name type="scientific">Hyphomonas hirschiana VP5</name>
    <dbReference type="NCBI Taxonomy" id="1280951"/>
    <lineage>
        <taxon>Bacteria</taxon>
        <taxon>Pseudomonadati</taxon>
        <taxon>Pseudomonadota</taxon>
        <taxon>Alphaproteobacteria</taxon>
        <taxon>Hyphomonadales</taxon>
        <taxon>Hyphomonadaceae</taxon>
        <taxon>Hyphomonas</taxon>
    </lineage>
</organism>
<evidence type="ECO:0000256" key="9">
    <source>
        <dbReference type="HAMAP-Rule" id="MF_01396"/>
    </source>
</evidence>
<dbReference type="InterPro" id="IPR038662">
    <property type="entry name" value="ATP_synth_F0_csu_sf"/>
</dbReference>
<dbReference type="CDD" id="cd18182">
    <property type="entry name" value="ATP-synt_Fo_c_ATP5G3"/>
    <property type="match status" value="1"/>
</dbReference>
<keyword evidence="9" id="KW-0406">Ion transport</keyword>
<comment type="function">
    <text evidence="9">F(1)F(0) ATP synthase produces ATP from ADP in the presence of a proton or sodium gradient. F-type ATPases consist of two structural domains, F(1) containing the extramembraneous catalytic core and F(0) containing the membrane proton channel, linked together by a central stalk and a peripheral stalk. During catalysis, ATP synthesis in the catalytic domain of F(1) is coupled via a rotary mechanism of the central stalk subunits to proton translocation.</text>
</comment>
<dbReference type="Proteomes" id="UP000025061">
    <property type="component" value="Unassembled WGS sequence"/>
</dbReference>
<dbReference type="GO" id="GO:0005886">
    <property type="term" value="C:plasma membrane"/>
    <property type="evidence" value="ECO:0007669"/>
    <property type="project" value="UniProtKB-SubCell"/>
</dbReference>
<dbReference type="PANTHER" id="PTHR10031">
    <property type="entry name" value="ATP SYNTHASE LIPID-BINDING PROTEIN, MITOCHONDRIAL"/>
    <property type="match status" value="1"/>
</dbReference>
<keyword evidence="3 9" id="KW-0138">CF(0)</keyword>
<dbReference type="PATRIC" id="fig|1280951.3.peg.1404"/>
<sequence>MEGNITDGLKYVGAGLATLGMIGSALGVGNIFASFLDAAMRNPSAAPQQTGNLFIGMALAEALGIFSVLIAILILFVA</sequence>
<dbReference type="EMBL" id="ARYI01000005">
    <property type="protein sequence ID" value="KCZ94964.1"/>
    <property type="molecule type" value="Genomic_DNA"/>
</dbReference>
<evidence type="ECO:0000256" key="4">
    <source>
        <dbReference type="ARBA" id="ARBA00022692"/>
    </source>
</evidence>
<dbReference type="InterPro" id="IPR002379">
    <property type="entry name" value="ATPase_proteolipid_c-like_dom"/>
</dbReference>
<dbReference type="AlphaFoldDB" id="A0A059FWC2"/>
<feature type="transmembrane region" description="Helical" evidence="9">
    <location>
        <begin position="53"/>
        <end position="77"/>
    </location>
</feature>
<proteinExistence type="inferred from homology"/>
<dbReference type="GO" id="GO:0008289">
    <property type="term" value="F:lipid binding"/>
    <property type="evidence" value="ECO:0007669"/>
    <property type="project" value="UniProtKB-KW"/>
</dbReference>
<keyword evidence="5 9" id="KW-1133">Transmembrane helix</keyword>
<keyword evidence="9" id="KW-1003">Cell membrane</keyword>
<dbReference type="GO" id="GO:0033177">
    <property type="term" value="C:proton-transporting two-sector ATPase complex, proton-transporting domain"/>
    <property type="evidence" value="ECO:0007669"/>
    <property type="project" value="InterPro"/>
</dbReference>
<evidence type="ECO:0000256" key="2">
    <source>
        <dbReference type="ARBA" id="ARBA00006704"/>
    </source>
</evidence>